<feature type="compositionally biased region" description="Basic and acidic residues" evidence="1">
    <location>
        <begin position="244"/>
        <end position="263"/>
    </location>
</feature>
<dbReference type="Proteomes" id="UP001324427">
    <property type="component" value="Unassembled WGS sequence"/>
</dbReference>
<feature type="compositionally biased region" description="Polar residues" evidence="1">
    <location>
        <begin position="88"/>
        <end position="98"/>
    </location>
</feature>
<evidence type="ECO:0000313" key="2">
    <source>
        <dbReference type="EMBL" id="KAK4544717.1"/>
    </source>
</evidence>
<protein>
    <submittedName>
        <fullName evidence="2">Uncharacterized protein</fullName>
    </submittedName>
</protein>
<sequence length="292" mass="32572">MATITTTIETRLSKAHPLSGPAPLYKVSNLTTTEKPTPKPAGLRKTSPGEVTRKLRQKRFGNVLEGGDLEKCMGAGTPHQATHYGDLSRTSTAKTTTPGPAYHPKLEPLDLVRKSRNRLAHVYDSDPVQPIKGLGTPTQVRNTGDLTDANHITDDNQMLSGRGCSVILARERSRSPERRLDGAREWFDYMVDTHREHDARRFCCHPKYQRYTRPEKLRIPEPSTALDAGGKQDEAHTAAGATHALERAETHSEEGTEIVERRDDRVTVEPVTYDRVSMSALWAGISWNTFNR</sequence>
<dbReference type="AlphaFoldDB" id="A0AAV9JHQ7"/>
<organism evidence="2 3">
    <name type="scientific">Oleoguttula mirabilis</name>
    <dbReference type="NCBI Taxonomy" id="1507867"/>
    <lineage>
        <taxon>Eukaryota</taxon>
        <taxon>Fungi</taxon>
        <taxon>Dikarya</taxon>
        <taxon>Ascomycota</taxon>
        <taxon>Pezizomycotina</taxon>
        <taxon>Dothideomycetes</taxon>
        <taxon>Dothideomycetidae</taxon>
        <taxon>Mycosphaerellales</taxon>
        <taxon>Teratosphaeriaceae</taxon>
        <taxon>Oleoguttula</taxon>
    </lineage>
</organism>
<feature type="region of interest" description="Disordered" evidence="1">
    <location>
        <begin position="67"/>
        <end position="105"/>
    </location>
</feature>
<comment type="caution">
    <text evidence="2">The sequence shown here is derived from an EMBL/GenBank/DDBJ whole genome shotgun (WGS) entry which is preliminary data.</text>
</comment>
<keyword evidence="3" id="KW-1185">Reference proteome</keyword>
<accession>A0AAV9JHQ7</accession>
<evidence type="ECO:0000256" key="1">
    <source>
        <dbReference type="SAM" id="MobiDB-lite"/>
    </source>
</evidence>
<proteinExistence type="predicted"/>
<feature type="region of interest" description="Disordered" evidence="1">
    <location>
        <begin position="220"/>
        <end position="263"/>
    </location>
</feature>
<dbReference type="EMBL" id="JAVFHQ010000023">
    <property type="protein sequence ID" value="KAK4544717.1"/>
    <property type="molecule type" value="Genomic_DNA"/>
</dbReference>
<evidence type="ECO:0000313" key="3">
    <source>
        <dbReference type="Proteomes" id="UP001324427"/>
    </source>
</evidence>
<name>A0AAV9JHQ7_9PEZI</name>
<reference evidence="2 3" key="1">
    <citation type="submission" date="2021-11" db="EMBL/GenBank/DDBJ databases">
        <title>Black yeast isolated from Biological Soil Crust.</title>
        <authorList>
            <person name="Kurbessoian T."/>
        </authorList>
    </citation>
    <scope>NUCLEOTIDE SEQUENCE [LARGE SCALE GENOMIC DNA]</scope>
    <source>
        <strain evidence="2 3">CCFEE 5522</strain>
    </source>
</reference>
<gene>
    <name evidence="2" type="ORF">LTR36_003966</name>
</gene>